<proteinExistence type="predicted"/>
<dbReference type="SUPFAM" id="SSF101941">
    <property type="entry name" value="NAC domain"/>
    <property type="match status" value="1"/>
</dbReference>
<dbReference type="Proteomes" id="UP001459277">
    <property type="component" value="Unassembled WGS sequence"/>
</dbReference>
<keyword evidence="2" id="KW-0238">DNA-binding</keyword>
<evidence type="ECO:0000256" key="1">
    <source>
        <dbReference type="ARBA" id="ARBA00023015"/>
    </source>
</evidence>
<keyword evidence="3" id="KW-0804">Transcription</keyword>
<keyword evidence="7" id="KW-1185">Reference proteome</keyword>
<dbReference type="Gene3D" id="2.170.150.80">
    <property type="entry name" value="NAC domain"/>
    <property type="match status" value="1"/>
</dbReference>
<evidence type="ECO:0000259" key="5">
    <source>
        <dbReference type="PROSITE" id="PS51005"/>
    </source>
</evidence>
<sequence>MNDLCKLEEEQLKEQNPPGFRFDPTDRELVKYYLKPGVLNKPLPELSFMEVDLYNQNPDTLAEQNIDYGEKVWYFFTPRNRKYQNGSRPNRAAGDGYWKANGADLQIKEKGVIIGFKKTLNFMRGKPPKGEKTGWIMHECKINAPAPTKRSENDMRLDDCVLCRIYNKKGRIRNEDEDHSKDASSISLPEDDRRELMENFNGAGQDYENLSNINVPAPLAYNMASFPYQFQAMDGNYGTYNMASFPNQFQAMDGNYGAYNMASVPNQFQVMVGNYGTSPRFVGRPMYFQSSYPRETSISVSAMIGNHGSLPQKIDQPIYFSPPEACELIGINGTPNWTEWIPKRQRFKSCIAIGFLQQSSSSFVANG</sequence>
<dbReference type="InterPro" id="IPR036093">
    <property type="entry name" value="NAC_dom_sf"/>
</dbReference>
<reference evidence="6 7" key="1">
    <citation type="submission" date="2024-01" db="EMBL/GenBank/DDBJ databases">
        <title>A telomere-to-telomere, gap-free genome of sweet tea (Lithocarpus litseifolius).</title>
        <authorList>
            <person name="Zhou J."/>
        </authorList>
    </citation>
    <scope>NUCLEOTIDE SEQUENCE [LARGE SCALE GENOMIC DNA]</scope>
    <source>
        <strain evidence="6">Zhou-2022a</strain>
        <tissue evidence="6">Leaf</tissue>
    </source>
</reference>
<evidence type="ECO:0000313" key="7">
    <source>
        <dbReference type="Proteomes" id="UP001459277"/>
    </source>
</evidence>
<dbReference type="PROSITE" id="PS51005">
    <property type="entry name" value="NAC"/>
    <property type="match status" value="1"/>
</dbReference>
<dbReference type="Pfam" id="PF02365">
    <property type="entry name" value="NAM"/>
    <property type="match status" value="1"/>
</dbReference>
<evidence type="ECO:0000256" key="2">
    <source>
        <dbReference type="ARBA" id="ARBA00023125"/>
    </source>
</evidence>
<dbReference type="AlphaFoldDB" id="A0AAW2CT88"/>
<feature type="domain" description="NAC" evidence="5">
    <location>
        <begin position="16"/>
        <end position="168"/>
    </location>
</feature>
<dbReference type="PANTHER" id="PTHR31719:SF179">
    <property type="entry name" value="OS08G0148400 PROTEIN"/>
    <property type="match status" value="1"/>
</dbReference>
<name>A0AAW2CT88_9ROSI</name>
<keyword evidence="1" id="KW-0805">Transcription regulation</keyword>
<dbReference type="EMBL" id="JAZDWU010000006">
    <property type="protein sequence ID" value="KAK9999994.1"/>
    <property type="molecule type" value="Genomic_DNA"/>
</dbReference>
<accession>A0AAW2CT88</accession>
<evidence type="ECO:0000256" key="3">
    <source>
        <dbReference type="ARBA" id="ARBA00023163"/>
    </source>
</evidence>
<gene>
    <name evidence="6" type="ORF">SO802_019597</name>
</gene>
<dbReference type="GO" id="GO:0003677">
    <property type="term" value="F:DNA binding"/>
    <property type="evidence" value="ECO:0007669"/>
    <property type="project" value="UniProtKB-KW"/>
</dbReference>
<organism evidence="6 7">
    <name type="scientific">Lithocarpus litseifolius</name>
    <dbReference type="NCBI Taxonomy" id="425828"/>
    <lineage>
        <taxon>Eukaryota</taxon>
        <taxon>Viridiplantae</taxon>
        <taxon>Streptophyta</taxon>
        <taxon>Embryophyta</taxon>
        <taxon>Tracheophyta</taxon>
        <taxon>Spermatophyta</taxon>
        <taxon>Magnoliopsida</taxon>
        <taxon>eudicotyledons</taxon>
        <taxon>Gunneridae</taxon>
        <taxon>Pentapetalae</taxon>
        <taxon>rosids</taxon>
        <taxon>fabids</taxon>
        <taxon>Fagales</taxon>
        <taxon>Fagaceae</taxon>
        <taxon>Lithocarpus</taxon>
    </lineage>
</organism>
<keyword evidence="4" id="KW-0539">Nucleus</keyword>
<comment type="caution">
    <text evidence="6">The sequence shown here is derived from an EMBL/GenBank/DDBJ whole genome shotgun (WGS) entry which is preliminary data.</text>
</comment>
<dbReference type="GO" id="GO:0006355">
    <property type="term" value="P:regulation of DNA-templated transcription"/>
    <property type="evidence" value="ECO:0007669"/>
    <property type="project" value="InterPro"/>
</dbReference>
<evidence type="ECO:0000256" key="4">
    <source>
        <dbReference type="ARBA" id="ARBA00023242"/>
    </source>
</evidence>
<evidence type="ECO:0000313" key="6">
    <source>
        <dbReference type="EMBL" id="KAK9999994.1"/>
    </source>
</evidence>
<dbReference type="InterPro" id="IPR003441">
    <property type="entry name" value="NAC-dom"/>
</dbReference>
<dbReference type="PANTHER" id="PTHR31719">
    <property type="entry name" value="NAC TRANSCRIPTION FACTOR 56"/>
    <property type="match status" value="1"/>
</dbReference>
<protein>
    <recommendedName>
        <fullName evidence="5">NAC domain-containing protein</fullName>
    </recommendedName>
</protein>